<protein>
    <submittedName>
        <fullName evidence="2">Uncharacterized protein</fullName>
    </submittedName>
</protein>
<name>A0A1F7TNN8_9BACT</name>
<evidence type="ECO:0000313" key="3">
    <source>
        <dbReference type="Proteomes" id="UP000177885"/>
    </source>
</evidence>
<sequence length="170" mass="18712">MKRLFASAAILMLVGAGCAGRPDEDLTEYANAQYGFAFDYPDGLEVRVRPDDVRAAKYLGLDVDFFASLRDLTKGEKPENIAFFYAAEGLSADTFVQALEGSGPAIAVKSREDLRKNGIALTKITSTTESGEDKTHYLFDRGGHTVIVSEFLYQHELFAPILESVRTHKP</sequence>
<feature type="chain" id="PRO_5009532929" evidence="1">
    <location>
        <begin position="20"/>
        <end position="170"/>
    </location>
</feature>
<proteinExistence type="predicted"/>
<comment type="caution">
    <text evidence="2">The sequence shown here is derived from an EMBL/GenBank/DDBJ whole genome shotgun (WGS) entry which is preliminary data.</text>
</comment>
<organism evidence="2 3">
    <name type="scientific">Candidatus Uhrbacteria bacterium RIFCSPHIGHO2_01_FULL_63_20</name>
    <dbReference type="NCBI Taxonomy" id="1802385"/>
    <lineage>
        <taxon>Bacteria</taxon>
        <taxon>Candidatus Uhriibacteriota</taxon>
    </lineage>
</organism>
<keyword evidence="1" id="KW-0732">Signal</keyword>
<feature type="signal peptide" evidence="1">
    <location>
        <begin position="1"/>
        <end position="19"/>
    </location>
</feature>
<dbReference type="PROSITE" id="PS51257">
    <property type="entry name" value="PROKAR_LIPOPROTEIN"/>
    <property type="match status" value="1"/>
</dbReference>
<dbReference type="Proteomes" id="UP000177885">
    <property type="component" value="Unassembled WGS sequence"/>
</dbReference>
<dbReference type="EMBL" id="MGDT01000003">
    <property type="protein sequence ID" value="OGL67228.1"/>
    <property type="molecule type" value="Genomic_DNA"/>
</dbReference>
<dbReference type="STRING" id="1802385.A2856_04200"/>
<reference evidence="2 3" key="1">
    <citation type="journal article" date="2016" name="Nat. Commun.">
        <title>Thousands of microbial genomes shed light on interconnected biogeochemical processes in an aquifer system.</title>
        <authorList>
            <person name="Anantharaman K."/>
            <person name="Brown C.T."/>
            <person name="Hug L.A."/>
            <person name="Sharon I."/>
            <person name="Castelle C.J."/>
            <person name="Probst A.J."/>
            <person name="Thomas B.C."/>
            <person name="Singh A."/>
            <person name="Wilkins M.J."/>
            <person name="Karaoz U."/>
            <person name="Brodie E.L."/>
            <person name="Williams K.H."/>
            <person name="Hubbard S.S."/>
            <person name="Banfield J.F."/>
        </authorList>
    </citation>
    <scope>NUCLEOTIDE SEQUENCE [LARGE SCALE GENOMIC DNA]</scope>
</reference>
<accession>A0A1F7TNN8</accession>
<dbReference type="AlphaFoldDB" id="A0A1F7TNN8"/>
<evidence type="ECO:0000313" key="2">
    <source>
        <dbReference type="EMBL" id="OGL67228.1"/>
    </source>
</evidence>
<gene>
    <name evidence="2" type="ORF">A2856_04200</name>
</gene>
<evidence type="ECO:0000256" key="1">
    <source>
        <dbReference type="SAM" id="SignalP"/>
    </source>
</evidence>